<sequence>MFPHGGTALRPAFDILDADGDGRISQEDLSSFYAGLPGDAIIDEEDVVGTMISLADEDQDGYVGYEEFVRVVVAEQGRGQGGGGGGVMGDVFRMMDVDGDGKLSREDVAGFMRSAGFCPRDEDVEAMVMLGAGGVVTYDSFMKILGIDDLF</sequence>
<evidence type="ECO:0000313" key="2">
    <source>
        <dbReference type="Proteomes" id="UP001057402"/>
    </source>
</evidence>
<comment type="caution">
    <text evidence="1">The sequence shown here is derived from an EMBL/GenBank/DDBJ whole genome shotgun (WGS) entry which is preliminary data.</text>
</comment>
<accession>A0ACB9QYV1</accession>
<organism evidence="1 2">
    <name type="scientific">Melastoma candidum</name>
    <dbReference type="NCBI Taxonomy" id="119954"/>
    <lineage>
        <taxon>Eukaryota</taxon>
        <taxon>Viridiplantae</taxon>
        <taxon>Streptophyta</taxon>
        <taxon>Embryophyta</taxon>
        <taxon>Tracheophyta</taxon>
        <taxon>Spermatophyta</taxon>
        <taxon>Magnoliopsida</taxon>
        <taxon>eudicotyledons</taxon>
        <taxon>Gunneridae</taxon>
        <taxon>Pentapetalae</taxon>
        <taxon>rosids</taxon>
        <taxon>malvids</taxon>
        <taxon>Myrtales</taxon>
        <taxon>Melastomataceae</taxon>
        <taxon>Melastomatoideae</taxon>
        <taxon>Melastomateae</taxon>
        <taxon>Melastoma</taxon>
    </lineage>
</organism>
<gene>
    <name evidence="1" type="ORF">MLD38_019615</name>
</gene>
<dbReference type="EMBL" id="CM042884">
    <property type="protein sequence ID" value="KAI4371372.1"/>
    <property type="molecule type" value="Genomic_DNA"/>
</dbReference>
<proteinExistence type="predicted"/>
<name>A0ACB9QYV1_9MYRT</name>
<evidence type="ECO:0000313" key="1">
    <source>
        <dbReference type="EMBL" id="KAI4371372.1"/>
    </source>
</evidence>
<keyword evidence="2" id="KW-1185">Reference proteome</keyword>
<protein>
    <submittedName>
        <fullName evidence="1">Uncharacterized protein</fullName>
    </submittedName>
</protein>
<reference evidence="2" key="1">
    <citation type="journal article" date="2023" name="Front. Plant Sci.">
        <title>Chromosomal-level genome assembly of Melastoma candidum provides insights into trichome evolution.</title>
        <authorList>
            <person name="Zhong Y."/>
            <person name="Wu W."/>
            <person name="Sun C."/>
            <person name="Zou P."/>
            <person name="Liu Y."/>
            <person name="Dai S."/>
            <person name="Zhou R."/>
        </authorList>
    </citation>
    <scope>NUCLEOTIDE SEQUENCE [LARGE SCALE GENOMIC DNA]</scope>
</reference>
<dbReference type="Proteomes" id="UP001057402">
    <property type="component" value="Chromosome 5"/>
</dbReference>